<organism evidence="8 9">
    <name type="scientific">Micractinium conductrix</name>
    <dbReference type="NCBI Taxonomy" id="554055"/>
    <lineage>
        <taxon>Eukaryota</taxon>
        <taxon>Viridiplantae</taxon>
        <taxon>Chlorophyta</taxon>
        <taxon>core chlorophytes</taxon>
        <taxon>Trebouxiophyceae</taxon>
        <taxon>Chlorellales</taxon>
        <taxon>Chlorellaceae</taxon>
        <taxon>Chlorella clade</taxon>
        <taxon>Micractinium</taxon>
    </lineage>
</organism>
<feature type="transmembrane region" description="Helical" evidence="6">
    <location>
        <begin position="617"/>
        <end position="636"/>
    </location>
</feature>
<dbReference type="STRING" id="554055.A0A2P6VD26"/>
<feature type="transmembrane region" description="Helical" evidence="6">
    <location>
        <begin position="347"/>
        <end position="369"/>
    </location>
</feature>
<dbReference type="SUPFAM" id="SSF103473">
    <property type="entry name" value="MFS general substrate transporter"/>
    <property type="match status" value="1"/>
</dbReference>
<keyword evidence="3 6" id="KW-1133">Transmembrane helix</keyword>
<evidence type="ECO:0000256" key="4">
    <source>
        <dbReference type="ARBA" id="ARBA00023136"/>
    </source>
</evidence>
<feature type="domain" description="SPX" evidence="7">
    <location>
        <begin position="1"/>
        <end position="178"/>
    </location>
</feature>
<dbReference type="Proteomes" id="UP000239649">
    <property type="component" value="Unassembled WGS sequence"/>
</dbReference>
<dbReference type="OrthoDB" id="5588846at2759"/>
<feature type="transmembrane region" description="Helical" evidence="6">
    <location>
        <begin position="301"/>
        <end position="326"/>
    </location>
</feature>
<feature type="transmembrane region" description="Helical" evidence="6">
    <location>
        <begin position="513"/>
        <end position="534"/>
    </location>
</feature>
<comment type="subcellular location">
    <subcellularLocation>
        <location evidence="1">Membrane</location>
        <topology evidence="1">Multi-pass membrane protein</topology>
    </subcellularLocation>
</comment>
<feature type="transmembrane region" description="Helical" evidence="6">
    <location>
        <begin position="683"/>
        <end position="703"/>
    </location>
</feature>
<dbReference type="EMBL" id="LHPF02000012">
    <property type="protein sequence ID" value="PSC71982.1"/>
    <property type="molecule type" value="Genomic_DNA"/>
</dbReference>
<dbReference type="InterPro" id="IPR004331">
    <property type="entry name" value="SPX_dom"/>
</dbReference>
<dbReference type="InterPro" id="IPR036259">
    <property type="entry name" value="MFS_trans_sf"/>
</dbReference>
<keyword evidence="9" id="KW-1185">Reference proteome</keyword>
<keyword evidence="2 6" id="KW-0812">Transmembrane</keyword>
<evidence type="ECO:0000256" key="3">
    <source>
        <dbReference type="ARBA" id="ARBA00022989"/>
    </source>
</evidence>
<dbReference type="GO" id="GO:0022857">
    <property type="term" value="F:transmembrane transporter activity"/>
    <property type="evidence" value="ECO:0007669"/>
    <property type="project" value="InterPro"/>
</dbReference>
<evidence type="ECO:0000256" key="2">
    <source>
        <dbReference type="ARBA" id="ARBA00022692"/>
    </source>
</evidence>
<name>A0A2P6VD26_9CHLO</name>
<evidence type="ECO:0000256" key="5">
    <source>
        <dbReference type="SAM" id="MobiDB-lite"/>
    </source>
</evidence>
<evidence type="ECO:0000259" key="7">
    <source>
        <dbReference type="PROSITE" id="PS51382"/>
    </source>
</evidence>
<reference evidence="8 9" key="1">
    <citation type="journal article" date="2018" name="Plant J.">
        <title>Genome sequences of Chlorella sorokiniana UTEX 1602 and Micractinium conductrix SAG 241.80: implications to maltose excretion by a green alga.</title>
        <authorList>
            <person name="Arriola M.B."/>
            <person name="Velmurugan N."/>
            <person name="Zhang Y."/>
            <person name="Plunkett M.H."/>
            <person name="Hondzo H."/>
            <person name="Barney B.M."/>
        </authorList>
    </citation>
    <scope>NUCLEOTIDE SEQUENCE [LARGE SCALE GENOMIC DNA]</scope>
    <source>
        <strain evidence="8 9">SAG 241.80</strain>
    </source>
</reference>
<feature type="transmembrane region" description="Helical" evidence="6">
    <location>
        <begin position="563"/>
        <end position="581"/>
    </location>
</feature>
<feature type="transmembrane region" description="Helical" evidence="6">
    <location>
        <begin position="593"/>
        <end position="611"/>
    </location>
</feature>
<comment type="caution">
    <text evidence="8">The sequence shown here is derived from an EMBL/GenBank/DDBJ whole genome shotgun (WGS) entry which is preliminary data.</text>
</comment>
<evidence type="ECO:0000313" key="9">
    <source>
        <dbReference type="Proteomes" id="UP000239649"/>
    </source>
</evidence>
<evidence type="ECO:0000313" key="8">
    <source>
        <dbReference type="EMBL" id="PSC71982.1"/>
    </source>
</evidence>
<feature type="region of interest" description="Disordered" evidence="5">
    <location>
        <begin position="22"/>
        <end position="52"/>
    </location>
</feature>
<feature type="transmembrane region" description="Helical" evidence="6">
    <location>
        <begin position="643"/>
        <end position="663"/>
    </location>
</feature>
<gene>
    <name evidence="8" type="ORF">C2E20_4722</name>
</gene>
<keyword evidence="4 6" id="KW-0472">Membrane</keyword>
<dbReference type="Pfam" id="PF07690">
    <property type="entry name" value="MFS_1"/>
    <property type="match status" value="1"/>
</dbReference>
<accession>A0A2P6VD26</accession>
<evidence type="ECO:0000256" key="1">
    <source>
        <dbReference type="ARBA" id="ARBA00004141"/>
    </source>
</evidence>
<sequence>MAYIDYSLLKRHVKACNQAQAAAEQAAGSPPETPRLGSPPVAPAEPASPRAAAAARQRLAAAKAAFQHALDTELSKVLAFYKHRSAELLEAVNHAAASTRKLLAAEQLVPLLPQQGGRGAATHAFAAALETHAAALQAAVQETTQLLQYISLNMTAIRKILKKFAKNVGGATAAPAAGFLALEIEHPDDPGWRVLQGTFLPAAVAAELQGMQQHEALKEAAAQLQSLVALVAERRRALADPGRVSVATLDTQGEQFLDTVQDEVEEMFEAAEAASEHAGLVHAMPWVERAAGMFEPPPPDAFAVATLAGLIINNMSTLLFMSNYTAVLPFTDELCVRVGVPSSYTGLIMASSDIAAILASVGISFWTQVSFKQPLLAAAAACLTGMCRVQGGISLALLLLARLLNGLGSARVANRRYTADYVSKAQRTMASAAFVGASNLGMALGPLLALPLAALPDDGGPLLAGLPLTPVTALGLTMGAAWAAFLLAALLWFRDPPERWEQAVHADKKRERAAVAAWRATVPATVACTLALFVQKAVQQAYLDSLPLFAQLAPALEWRSSRIGLFQGLASLSMVPVNAAVGTASARLSDRSMVLGSLALCAACSAVLAVAGDSVAAFFAAGLLLFVGSVALEGTATSLMSKVIWRGFALGVLNAGLLSTEAGTLGKLTGLRDAGQLAAFSRLLYGCLAGICAALLAHLACVYGRLRG</sequence>
<dbReference type="InterPro" id="IPR011701">
    <property type="entry name" value="MFS"/>
</dbReference>
<protein>
    <submittedName>
        <fullName evidence="8">MFS general substrate transporter</fullName>
    </submittedName>
</protein>
<feature type="transmembrane region" description="Helical" evidence="6">
    <location>
        <begin position="432"/>
        <end position="453"/>
    </location>
</feature>
<dbReference type="PROSITE" id="PS51382">
    <property type="entry name" value="SPX"/>
    <property type="match status" value="1"/>
</dbReference>
<dbReference type="GO" id="GO:0016020">
    <property type="term" value="C:membrane"/>
    <property type="evidence" value="ECO:0007669"/>
    <property type="project" value="UniProtKB-SubCell"/>
</dbReference>
<feature type="transmembrane region" description="Helical" evidence="6">
    <location>
        <begin position="473"/>
        <end position="493"/>
    </location>
</feature>
<dbReference type="InterPro" id="IPR051068">
    <property type="entry name" value="MFS_Domain-Containing_Protein"/>
</dbReference>
<dbReference type="PANTHER" id="PTHR23510">
    <property type="entry name" value="INNER MEMBRANE TRANSPORT PROTEIN YAJR"/>
    <property type="match status" value="1"/>
</dbReference>
<dbReference type="AlphaFoldDB" id="A0A2P6VD26"/>
<evidence type="ECO:0000256" key="6">
    <source>
        <dbReference type="SAM" id="Phobius"/>
    </source>
</evidence>
<dbReference type="Gene3D" id="1.20.1250.20">
    <property type="entry name" value="MFS general substrate transporter like domains"/>
    <property type="match status" value="1"/>
</dbReference>
<dbReference type="PANTHER" id="PTHR23510:SF64">
    <property type="entry name" value="INNER MEMBRANE TRANSPORT PROTEIN YAJR"/>
    <property type="match status" value="1"/>
</dbReference>
<proteinExistence type="predicted"/>